<keyword evidence="1" id="KW-0695">RNA-directed DNA polymerase</keyword>
<protein>
    <submittedName>
        <fullName evidence="1">Putative reverse transcriptase domain-containing protein</fullName>
    </submittedName>
</protein>
<evidence type="ECO:0000313" key="1">
    <source>
        <dbReference type="EMBL" id="GFD06614.1"/>
    </source>
</evidence>
<comment type="caution">
    <text evidence="1">The sequence shown here is derived from an EMBL/GenBank/DDBJ whole genome shotgun (WGS) entry which is preliminary data.</text>
</comment>
<keyword evidence="1" id="KW-0548">Nucleotidyltransferase</keyword>
<accession>A0A699TD52</accession>
<name>A0A699TD52_TANCI</name>
<sequence length="137" mass="15109">NPYCLGLNLLVHECMGHTDNLIYVNGSGRGHLSLDVFWQTFNRVNAALEAKRVGRVNEGGGGSNTNETGGQDSAPPVCEFTFSSFMKCNPTPFRGKEWAIEPCRWFEKSEMVFSISDCAERNKVKFAAATLQGRALT</sequence>
<dbReference type="GO" id="GO:0003964">
    <property type="term" value="F:RNA-directed DNA polymerase activity"/>
    <property type="evidence" value="ECO:0007669"/>
    <property type="project" value="UniProtKB-KW"/>
</dbReference>
<dbReference type="EMBL" id="BKCJ011226124">
    <property type="protein sequence ID" value="GFD06614.1"/>
    <property type="molecule type" value="Genomic_DNA"/>
</dbReference>
<gene>
    <name evidence="1" type="ORF">Tci_878583</name>
</gene>
<organism evidence="1">
    <name type="scientific">Tanacetum cinerariifolium</name>
    <name type="common">Dalmatian daisy</name>
    <name type="synonym">Chrysanthemum cinerariifolium</name>
    <dbReference type="NCBI Taxonomy" id="118510"/>
    <lineage>
        <taxon>Eukaryota</taxon>
        <taxon>Viridiplantae</taxon>
        <taxon>Streptophyta</taxon>
        <taxon>Embryophyta</taxon>
        <taxon>Tracheophyta</taxon>
        <taxon>Spermatophyta</taxon>
        <taxon>Magnoliopsida</taxon>
        <taxon>eudicotyledons</taxon>
        <taxon>Gunneridae</taxon>
        <taxon>Pentapetalae</taxon>
        <taxon>asterids</taxon>
        <taxon>campanulids</taxon>
        <taxon>Asterales</taxon>
        <taxon>Asteraceae</taxon>
        <taxon>Asteroideae</taxon>
        <taxon>Anthemideae</taxon>
        <taxon>Anthemidinae</taxon>
        <taxon>Tanacetum</taxon>
    </lineage>
</organism>
<keyword evidence="1" id="KW-0808">Transferase</keyword>
<feature type="non-terminal residue" evidence="1">
    <location>
        <position position="1"/>
    </location>
</feature>
<dbReference type="AlphaFoldDB" id="A0A699TD52"/>
<proteinExistence type="predicted"/>
<reference evidence="1" key="1">
    <citation type="journal article" date="2019" name="Sci. Rep.">
        <title>Draft genome of Tanacetum cinerariifolium, the natural source of mosquito coil.</title>
        <authorList>
            <person name="Yamashiro T."/>
            <person name="Shiraishi A."/>
            <person name="Satake H."/>
            <person name="Nakayama K."/>
        </authorList>
    </citation>
    <scope>NUCLEOTIDE SEQUENCE</scope>
</reference>